<sequence length="132" mass="14617">MPLGWIGRTTTGAKMETRSPAIANYYLEGPMDSTAVPIALDGDQPIYRFQVAPGELTTIQTKALLDSKTLPKSGQSFDRPRAMAMTPSQRANLGIQNNHHHHHHHHHGPPAQIYQGGAPERLKPIMNLRKLI</sequence>
<name>A0ACC0URP2_9HYPO</name>
<evidence type="ECO:0000313" key="2">
    <source>
        <dbReference type="Proteomes" id="UP001163324"/>
    </source>
</evidence>
<dbReference type="Proteomes" id="UP001163324">
    <property type="component" value="Chromosome 9"/>
</dbReference>
<organism evidence="1 2">
    <name type="scientific">Trichothecium roseum</name>
    <dbReference type="NCBI Taxonomy" id="47278"/>
    <lineage>
        <taxon>Eukaryota</taxon>
        <taxon>Fungi</taxon>
        <taxon>Dikarya</taxon>
        <taxon>Ascomycota</taxon>
        <taxon>Pezizomycotina</taxon>
        <taxon>Sordariomycetes</taxon>
        <taxon>Hypocreomycetidae</taxon>
        <taxon>Hypocreales</taxon>
        <taxon>Hypocreales incertae sedis</taxon>
        <taxon>Trichothecium</taxon>
    </lineage>
</organism>
<keyword evidence="2" id="KW-1185">Reference proteome</keyword>
<protein>
    <submittedName>
        <fullName evidence="1">Uncharacterized protein</fullName>
    </submittedName>
</protein>
<dbReference type="EMBL" id="CM047948">
    <property type="protein sequence ID" value="KAI9896187.1"/>
    <property type="molecule type" value="Genomic_DNA"/>
</dbReference>
<proteinExistence type="predicted"/>
<gene>
    <name evidence="1" type="ORF">N3K66_008359</name>
</gene>
<comment type="caution">
    <text evidence="1">The sequence shown here is derived from an EMBL/GenBank/DDBJ whole genome shotgun (WGS) entry which is preliminary data.</text>
</comment>
<accession>A0ACC0URP2</accession>
<evidence type="ECO:0000313" key="1">
    <source>
        <dbReference type="EMBL" id="KAI9896187.1"/>
    </source>
</evidence>
<reference evidence="1" key="1">
    <citation type="submission" date="2022-10" db="EMBL/GenBank/DDBJ databases">
        <title>Complete Genome of Trichothecium roseum strain YXFP-22015, a Plant Pathogen Isolated from Citrus.</title>
        <authorList>
            <person name="Wang Y."/>
            <person name="Zhu L."/>
        </authorList>
    </citation>
    <scope>NUCLEOTIDE SEQUENCE</scope>
    <source>
        <strain evidence="1">YXFP-22015</strain>
    </source>
</reference>